<evidence type="ECO:0000313" key="1">
    <source>
        <dbReference type="EMBL" id="KAJ3143189.1"/>
    </source>
</evidence>
<dbReference type="AlphaFoldDB" id="A0AAD5TCV2"/>
<accession>A0AAD5TCV2</accession>
<dbReference type="Proteomes" id="UP001211907">
    <property type="component" value="Unassembled WGS sequence"/>
</dbReference>
<name>A0AAD5TCV2_9FUNG</name>
<proteinExistence type="predicted"/>
<organism evidence="1 2">
    <name type="scientific">Physocladia obscura</name>
    <dbReference type="NCBI Taxonomy" id="109957"/>
    <lineage>
        <taxon>Eukaryota</taxon>
        <taxon>Fungi</taxon>
        <taxon>Fungi incertae sedis</taxon>
        <taxon>Chytridiomycota</taxon>
        <taxon>Chytridiomycota incertae sedis</taxon>
        <taxon>Chytridiomycetes</taxon>
        <taxon>Chytridiales</taxon>
        <taxon>Chytriomycetaceae</taxon>
        <taxon>Physocladia</taxon>
    </lineage>
</organism>
<comment type="caution">
    <text evidence="1">The sequence shown here is derived from an EMBL/GenBank/DDBJ whole genome shotgun (WGS) entry which is preliminary data.</text>
</comment>
<keyword evidence="2" id="KW-1185">Reference proteome</keyword>
<dbReference type="EMBL" id="JADGJH010000002">
    <property type="protein sequence ID" value="KAJ3143189.1"/>
    <property type="molecule type" value="Genomic_DNA"/>
</dbReference>
<evidence type="ECO:0000313" key="2">
    <source>
        <dbReference type="Proteomes" id="UP001211907"/>
    </source>
</evidence>
<sequence length="171" mass="19207">MTNFLLHTQIHPPAVTFIGSKLKIESDYMKAMKFIDDNPDYFSAPITRKALALDKKNRPLIEALNSEFASVDVDDDDYANKLDDYRSKLAGLLKGTRNLVSYARIDGLIKSTASNLSYRSGRILSSVEAKDFILRVIHRGPITGTDAYAPLTSEERENLSDLLDTVDIRCY</sequence>
<reference evidence="1" key="1">
    <citation type="submission" date="2020-05" db="EMBL/GenBank/DDBJ databases">
        <title>Phylogenomic resolution of chytrid fungi.</title>
        <authorList>
            <person name="Stajich J.E."/>
            <person name="Amses K."/>
            <person name="Simmons R."/>
            <person name="Seto K."/>
            <person name="Myers J."/>
            <person name="Bonds A."/>
            <person name="Quandt C.A."/>
            <person name="Barry K."/>
            <person name="Liu P."/>
            <person name="Grigoriev I."/>
            <person name="Longcore J.E."/>
            <person name="James T.Y."/>
        </authorList>
    </citation>
    <scope>NUCLEOTIDE SEQUENCE</scope>
    <source>
        <strain evidence="1">JEL0513</strain>
    </source>
</reference>
<protein>
    <submittedName>
        <fullName evidence="1">Uncharacterized protein</fullName>
    </submittedName>
</protein>
<gene>
    <name evidence="1" type="ORF">HK100_003867</name>
</gene>